<gene>
    <name evidence="1" type="ORF">BDV40DRAFT_260900</name>
</gene>
<name>A0A5N6V083_ASPTM</name>
<protein>
    <submittedName>
        <fullName evidence="1">Uncharacterized protein</fullName>
    </submittedName>
</protein>
<reference evidence="1 2" key="1">
    <citation type="submission" date="2019-04" db="EMBL/GenBank/DDBJ databases">
        <title>Friends and foes A comparative genomics study of 23 Aspergillus species from section Flavi.</title>
        <authorList>
            <consortium name="DOE Joint Genome Institute"/>
            <person name="Kjaerbolling I."/>
            <person name="Vesth T."/>
            <person name="Frisvad J.C."/>
            <person name="Nybo J.L."/>
            <person name="Theobald S."/>
            <person name="Kildgaard S."/>
            <person name="Isbrandt T."/>
            <person name="Kuo A."/>
            <person name="Sato A."/>
            <person name="Lyhne E.K."/>
            <person name="Kogle M.E."/>
            <person name="Wiebenga A."/>
            <person name="Kun R.S."/>
            <person name="Lubbers R.J."/>
            <person name="Makela M.R."/>
            <person name="Barry K."/>
            <person name="Chovatia M."/>
            <person name="Clum A."/>
            <person name="Daum C."/>
            <person name="Haridas S."/>
            <person name="He G."/>
            <person name="LaButti K."/>
            <person name="Lipzen A."/>
            <person name="Mondo S."/>
            <person name="Riley R."/>
            <person name="Salamov A."/>
            <person name="Simmons B.A."/>
            <person name="Magnuson J.K."/>
            <person name="Henrissat B."/>
            <person name="Mortensen U.H."/>
            <person name="Larsen T.O."/>
            <person name="Devries R.P."/>
            <person name="Grigoriev I.V."/>
            <person name="Machida M."/>
            <person name="Baker S.E."/>
            <person name="Andersen M.R."/>
        </authorList>
    </citation>
    <scope>NUCLEOTIDE SEQUENCE [LARGE SCALE GENOMIC DNA]</scope>
    <source>
        <strain evidence="1 2">CBS 117626</strain>
    </source>
</reference>
<dbReference type="AlphaFoldDB" id="A0A5N6V083"/>
<accession>A0A5N6V083</accession>
<sequence>MPQASNPLWLRFAQMLFLSVFLFLCTLRLRLGFFGQHLSVQLDSSEDYSAFGPN</sequence>
<dbReference type="Proteomes" id="UP000326950">
    <property type="component" value="Unassembled WGS sequence"/>
</dbReference>
<organism evidence="1 2">
    <name type="scientific">Aspergillus tamarii</name>
    <dbReference type="NCBI Taxonomy" id="41984"/>
    <lineage>
        <taxon>Eukaryota</taxon>
        <taxon>Fungi</taxon>
        <taxon>Dikarya</taxon>
        <taxon>Ascomycota</taxon>
        <taxon>Pezizomycotina</taxon>
        <taxon>Eurotiomycetes</taxon>
        <taxon>Eurotiomycetidae</taxon>
        <taxon>Eurotiales</taxon>
        <taxon>Aspergillaceae</taxon>
        <taxon>Aspergillus</taxon>
        <taxon>Aspergillus subgen. Circumdati</taxon>
    </lineage>
</organism>
<dbReference type="EMBL" id="ML738609">
    <property type="protein sequence ID" value="KAE8164358.1"/>
    <property type="molecule type" value="Genomic_DNA"/>
</dbReference>
<proteinExistence type="predicted"/>
<evidence type="ECO:0000313" key="2">
    <source>
        <dbReference type="Proteomes" id="UP000326950"/>
    </source>
</evidence>
<evidence type="ECO:0000313" key="1">
    <source>
        <dbReference type="EMBL" id="KAE8164358.1"/>
    </source>
</evidence>
<keyword evidence="2" id="KW-1185">Reference proteome</keyword>